<dbReference type="EMBL" id="VAHF01000003">
    <property type="protein sequence ID" value="TXG65630.1"/>
    <property type="molecule type" value="Genomic_DNA"/>
</dbReference>
<accession>A0A5C7I8F5</accession>
<dbReference type="AlphaFoldDB" id="A0A5C7I8F5"/>
<comment type="caution">
    <text evidence="2">The sequence shown here is derived from an EMBL/GenBank/DDBJ whole genome shotgun (WGS) entry which is preliminary data.</text>
</comment>
<proteinExistence type="predicted"/>
<feature type="domain" description="KIB1-4 beta-propeller" evidence="1">
    <location>
        <begin position="70"/>
        <end position="271"/>
    </location>
</feature>
<sequence>MKKRKVSDITEEIIDQKKMKSKKTTHWEFLPWILCYYWNRKSHNFICKLGDPSTQRNYIVKEATMVQKRFFRGAVPCTSRQGWVLFSEVLDFNSRLFFLYNPFTNEVIELPILEKRYREATFSLSVNSSDCIVIAFWIQKQEYLSSKTCRPGDESWKTFRYSGEYIPDSILKLAYAGEFFYCVFSDGKMGAFNIKQQSWKVLSHQLPMRFYDDLTLFDAFNGDLLLSIRHGYGWKFWRFHLLETKWVVVEDEFIKKQVIFRGGHMSLAIPAVGNAKKYAGRMLSIEWFDYGLADEDYRNWGWDKLQKIMIQPPFQRT</sequence>
<organism evidence="2 3">
    <name type="scientific">Acer yangbiense</name>
    <dbReference type="NCBI Taxonomy" id="1000413"/>
    <lineage>
        <taxon>Eukaryota</taxon>
        <taxon>Viridiplantae</taxon>
        <taxon>Streptophyta</taxon>
        <taxon>Embryophyta</taxon>
        <taxon>Tracheophyta</taxon>
        <taxon>Spermatophyta</taxon>
        <taxon>Magnoliopsida</taxon>
        <taxon>eudicotyledons</taxon>
        <taxon>Gunneridae</taxon>
        <taxon>Pentapetalae</taxon>
        <taxon>rosids</taxon>
        <taxon>malvids</taxon>
        <taxon>Sapindales</taxon>
        <taxon>Sapindaceae</taxon>
        <taxon>Hippocastanoideae</taxon>
        <taxon>Acereae</taxon>
        <taxon>Acer</taxon>
    </lineage>
</organism>
<evidence type="ECO:0000313" key="2">
    <source>
        <dbReference type="EMBL" id="TXG65630.1"/>
    </source>
</evidence>
<dbReference type="PANTHER" id="PTHR33127:SF5">
    <property type="entry name" value="TRANSMEMBRANE PROTEIN"/>
    <property type="match status" value="1"/>
</dbReference>
<name>A0A5C7I8F5_9ROSI</name>
<dbReference type="Proteomes" id="UP000323000">
    <property type="component" value="Chromosome 3"/>
</dbReference>
<keyword evidence="3" id="KW-1185">Reference proteome</keyword>
<gene>
    <name evidence="2" type="ORF">EZV62_006905</name>
</gene>
<dbReference type="InterPro" id="IPR005174">
    <property type="entry name" value="KIB1-4_b-propeller"/>
</dbReference>
<dbReference type="PANTHER" id="PTHR33127">
    <property type="entry name" value="TRANSMEMBRANE PROTEIN"/>
    <property type="match status" value="1"/>
</dbReference>
<dbReference type="Pfam" id="PF03478">
    <property type="entry name" value="Beta-prop_KIB1-4"/>
    <property type="match status" value="1"/>
</dbReference>
<evidence type="ECO:0000313" key="3">
    <source>
        <dbReference type="Proteomes" id="UP000323000"/>
    </source>
</evidence>
<reference evidence="3" key="1">
    <citation type="journal article" date="2019" name="Gigascience">
        <title>De novo genome assembly of the endangered Acer yangbiense, a plant species with extremely small populations endemic to Yunnan Province, China.</title>
        <authorList>
            <person name="Yang J."/>
            <person name="Wariss H.M."/>
            <person name="Tao L."/>
            <person name="Zhang R."/>
            <person name="Yun Q."/>
            <person name="Hollingsworth P."/>
            <person name="Dao Z."/>
            <person name="Luo G."/>
            <person name="Guo H."/>
            <person name="Ma Y."/>
            <person name="Sun W."/>
        </authorList>
    </citation>
    <scope>NUCLEOTIDE SEQUENCE [LARGE SCALE GENOMIC DNA]</scope>
    <source>
        <strain evidence="3">cv. Malutang</strain>
    </source>
</reference>
<evidence type="ECO:0000259" key="1">
    <source>
        <dbReference type="Pfam" id="PF03478"/>
    </source>
</evidence>
<protein>
    <recommendedName>
        <fullName evidence="1">KIB1-4 beta-propeller domain-containing protein</fullName>
    </recommendedName>
</protein>
<dbReference type="OrthoDB" id="1863935at2759"/>